<dbReference type="Pfam" id="PF01609">
    <property type="entry name" value="DDE_Tnp_1"/>
    <property type="match status" value="1"/>
</dbReference>
<dbReference type="GO" id="GO:0003677">
    <property type="term" value="F:DNA binding"/>
    <property type="evidence" value="ECO:0007669"/>
    <property type="project" value="InterPro"/>
</dbReference>
<dbReference type="AlphaFoldDB" id="M0E4D5"/>
<evidence type="ECO:0000313" key="3">
    <source>
        <dbReference type="Proteomes" id="UP000011509"/>
    </source>
</evidence>
<dbReference type="GO" id="GO:0004803">
    <property type="term" value="F:transposase activity"/>
    <property type="evidence" value="ECO:0007669"/>
    <property type="project" value="InterPro"/>
</dbReference>
<feature type="domain" description="Transposase IS4-like" evidence="1">
    <location>
        <begin position="2"/>
        <end position="42"/>
    </location>
</feature>
<dbReference type="GO" id="GO:0006313">
    <property type="term" value="P:DNA transposition"/>
    <property type="evidence" value="ECO:0007669"/>
    <property type="project" value="InterPro"/>
</dbReference>
<evidence type="ECO:0000313" key="2">
    <source>
        <dbReference type="EMBL" id="ELZ42636.1"/>
    </source>
</evidence>
<sequence>MRWRVETFFRGTKQDLGFVDCELRHAAGSSQHWHLLMLAYSLLKFYCTQRS</sequence>
<protein>
    <submittedName>
        <fullName evidence="2">Transposase ISHwa4</fullName>
    </submittedName>
</protein>
<organism evidence="2 3">
    <name type="scientific">Halorubrum coriense DSM 10284</name>
    <dbReference type="NCBI Taxonomy" id="1227466"/>
    <lineage>
        <taxon>Archaea</taxon>
        <taxon>Methanobacteriati</taxon>
        <taxon>Methanobacteriota</taxon>
        <taxon>Stenosarchaea group</taxon>
        <taxon>Halobacteria</taxon>
        <taxon>Halobacteriales</taxon>
        <taxon>Haloferacaceae</taxon>
        <taxon>Halorubrum</taxon>
    </lineage>
</organism>
<dbReference type="EMBL" id="AOJL01000069">
    <property type="protein sequence ID" value="ELZ42636.1"/>
    <property type="molecule type" value="Genomic_DNA"/>
</dbReference>
<accession>M0E4D5</accession>
<gene>
    <name evidence="2" type="ORF">C464_17557</name>
</gene>
<comment type="caution">
    <text evidence="2">The sequence shown here is derived from an EMBL/GenBank/DDBJ whole genome shotgun (WGS) entry which is preliminary data.</text>
</comment>
<dbReference type="Proteomes" id="UP000011509">
    <property type="component" value="Unassembled WGS sequence"/>
</dbReference>
<name>M0E4D5_9EURY</name>
<dbReference type="InterPro" id="IPR002559">
    <property type="entry name" value="Transposase_11"/>
</dbReference>
<proteinExistence type="predicted"/>
<keyword evidence="3" id="KW-1185">Reference proteome</keyword>
<reference evidence="2 3" key="1">
    <citation type="journal article" date="2014" name="PLoS Genet.">
        <title>Phylogenetically driven sequencing of extremely halophilic archaea reveals strategies for static and dynamic osmo-response.</title>
        <authorList>
            <person name="Becker E.A."/>
            <person name="Seitzer P.M."/>
            <person name="Tritt A."/>
            <person name="Larsen D."/>
            <person name="Krusor M."/>
            <person name="Yao A.I."/>
            <person name="Wu D."/>
            <person name="Madern D."/>
            <person name="Eisen J.A."/>
            <person name="Darling A.E."/>
            <person name="Facciotti M.T."/>
        </authorList>
    </citation>
    <scope>NUCLEOTIDE SEQUENCE [LARGE SCALE GENOMIC DNA]</scope>
    <source>
        <strain evidence="2 3">DSM 10284</strain>
    </source>
</reference>
<evidence type="ECO:0000259" key="1">
    <source>
        <dbReference type="Pfam" id="PF01609"/>
    </source>
</evidence>